<feature type="region of interest" description="Disordered" evidence="1">
    <location>
        <begin position="50"/>
        <end position="74"/>
    </location>
</feature>
<evidence type="ECO:0000313" key="3">
    <source>
        <dbReference type="Proteomes" id="UP000000763"/>
    </source>
</evidence>
<gene>
    <name evidence="2" type="primary">P0036C11.34</name>
</gene>
<dbReference type="EMBL" id="AP004688">
    <property type="protein sequence ID" value="BAD45787.1"/>
    <property type="molecule type" value="Genomic_DNA"/>
</dbReference>
<dbReference type="Proteomes" id="UP000000763">
    <property type="component" value="Chromosome 6"/>
</dbReference>
<reference evidence="3" key="1">
    <citation type="journal article" date="2005" name="Nature">
        <title>The map-based sequence of the rice genome.</title>
        <authorList>
            <consortium name="International rice genome sequencing project (IRGSP)"/>
            <person name="Matsumoto T."/>
            <person name="Wu J."/>
            <person name="Kanamori H."/>
            <person name="Katayose Y."/>
            <person name="Fujisawa M."/>
            <person name="Namiki N."/>
            <person name="Mizuno H."/>
            <person name="Yamamoto K."/>
            <person name="Antonio B.A."/>
            <person name="Baba T."/>
            <person name="Sakata K."/>
            <person name="Nagamura Y."/>
            <person name="Aoki H."/>
            <person name="Arikawa K."/>
            <person name="Arita K."/>
            <person name="Bito T."/>
            <person name="Chiden Y."/>
            <person name="Fujitsuka N."/>
            <person name="Fukunaka R."/>
            <person name="Hamada M."/>
            <person name="Harada C."/>
            <person name="Hayashi A."/>
            <person name="Hijishita S."/>
            <person name="Honda M."/>
            <person name="Hosokawa S."/>
            <person name="Ichikawa Y."/>
            <person name="Idonuma A."/>
            <person name="Iijima M."/>
            <person name="Ikeda M."/>
            <person name="Ikeno M."/>
            <person name="Ito K."/>
            <person name="Ito S."/>
            <person name="Ito T."/>
            <person name="Ito Y."/>
            <person name="Ito Y."/>
            <person name="Iwabuchi A."/>
            <person name="Kamiya K."/>
            <person name="Karasawa W."/>
            <person name="Kurita K."/>
            <person name="Katagiri S."/>
            <person name="Kikuta A."/>
            <person name="Kobayashi H."/>
            <person name="Kobayashi N."/>
            <person name="Machita K."/>
            <person name="Maehara T."/>
            <person name="Masukawa M."/>
            <person name="Mizubayashi T."/>
            <person name="Mukai Y."/>
            <person name="Nagasaki H."/>
            <person name="Nagata Y."/>
            <person name="Naito S."/>
            <person name="Nakashima M."/>
            <person name="Nakama Y."/>
            <person name="Nakamichi Y."/>
            <person name="Nakamura M."/>
            <person name="Meguro A."/>
            <person name="Negishi M."/>
            <person name="Ohta I."/>
            <person name="Ohta T."/>
            <person name="Okamoto M."/>
            <person name="Ono N."/>
            <person name="Saji S."/>
            <person name="Sakaguchi M."/>
            <person name="Sakai K."/>
            <person name="Shibata M."/>
            <person name="Shimokawa T."/>
            <person name="Song J."/>
            <person name="Takazaki Y."/>
            <person name="Terasawa K."/>
            <person name="Tsugane M."/>
            <person name="Tsuji K."/>
            <person name="Ueda S."/>
            <person name="Waki K."/>
            <person name="Yamagata H."/>
            <person name="Yamamoto M."/>
            <person name="Yamamoto S."/>
            <person name="Yamane H."/>
            <person name="Yoshiki S."/>
            <person name="Yoshihara R."/>
            <person name="Yukawa K."/>
            <person name="Zhong H."/>
            <person name="Yano M."/>
            <person name="Yuan Q."/>
            <person name="Ouyang S."/>
            <person name="Liu J."/>
            <person name="Jones K.M."/>
            <person name="Gansberger K."/>
            <person name="Moffat K."/>
            <person name="Hill J."/>
            <person name="Bera J."/>
            <person name="Fadrosh D."/>
            <person name="Jin S."/>
            <person name="Johri S."/>
            <person name="Kim M."/>
            <person name="Overton L."/>
            <person name="Reardon M."/>
            <person name="Tsitrin T."/>
            <person name="Vuong H."/>
            <person name="Weaver B."/>
            <person name="Ciecko A."/>
            <person name="Tallon L."/>
            <person name="Jackson J."/>
            <person name="Pai G."/>
            <person name="Aken S.V."/>
            <person name="Utterback T."/>
            <person name="Reidmuller S."/>
            <person name="Feldblyum T."/>
            <person name="Hsiao J."/>
            <person name="Zismann V."/>
            <person name="Iobst S."/>
            <person name="de Vazeille A.R."/>
            <person name="Buell C.R."/>
            <person name="Ying K."/>
            <person name="Li Y."/>
            <person name="Lu T."/>
            <person name="Huang Y."/>
            <person name="Zhao Q."/>
            <person name="Feng Q."/>
            <person name="Zhang L."/>
            <person name="Zhu J."/>
            <person name="Weng Q."/>
            <person name="Mu J."/>
            <person name="Lu Y."/>
            <person name="Fan D."/>
            <person name="Liu Y."/>
            <person name="Guan J."/>
            <person name="Zhang Y."/>
            <person name="Yu S."/>
            <person name="Liu X."/>
            <person name="Zhang Y."/>
            <person name="Hong G."/>
            <person name="Han B."/>
            <person name="Choisne N."/>
            <person name="Demange N."/>
            <person name="Orjeda G."/>
            <person name="Samain S."/>
            <person name="Cattolico L."/>
            <person name="Pelletier E."/>
            <person name="Couloux A."/>
            <person name="Segurens B."/>
            <person name="Wincker P."/>
            <person name="D'Hont A."/>
            <person name="Scarpelli C."/>
            <person name="Weissenbach J."/>
            <person name="Salanoubat M."/>
            <person name="Quetier F."/>
            <person name="Yu Y."/>
            <person name="Kim H.R."/>
            <person name="Rambo T."/>
            <person name="Currie J."/>
            <person name="Collura K."/>
            <person name="Luo M."/>
            <person name="Yang T."/>
            <person name="Ammiraju J.S.S."/>
            <person name="Engler F."/>
            <person name="Soderlund C."/>
            <person name="Wing R.A."/>
            <person name="Palmer L.E."/>
            <person name="de la Bastide M."/>
            <person name="Spiegel L."/>
            <person name="Nascimento L."/>
            <person name="Zutavern T."/>
            <person name="O'Shaughnessy A."/>
            <person name="Dike S."/>
            <person name="Dedhia N."/>
            <person name="Preston R."/>
            <person name="Balija V."/>
            <person name="McCombie W.R."/>
            <person name="Chow T."/>
            <person name="Chen H."/>
            <person name="Chung M."/>
            <person name="Chen C."/>
            <person name="Shaw J."/>
            <person name="Wu H."/>
            <person name="Hsiao K."/>
            <person name="Chao Y."/>
            <person name="Chu M."/>
            <person name="Cheng C."/>
            <person name="Hour A."/>
            <person name="Lee P."/>
            <person name="Lin S."/>
            <person name="Lin Y."/>
            <person name="Liou J."/>
            <person name="Liu S."/>
            <person name="Hsing Y."/>
            <person name="Raghuvanshi S."/>
            <person name="Mohanty A."/>
            <person name="Bharti A.K."/>
            <person name="Gaur A."/>
            <person name="Gupta V."/>
            <person name="Kumar D."/>
            <person name="Ravi V."/>
            <person name="Vij S."/>
            <person name="Kapur A."/>
            <person name="Khurana P."/>
            <person name="Khurana P."/>
            <person name="Khurana J.P."/>
            <person name="Tyagi A.K."/>
            <person name="Gaikwad K."/>
            <person name="Singh A."/>
            <person name="Dalal V."/>
            <person name="Srivastava S."/>
            <person name="Dixit A."/>
            <person name="Pal A.K."/>
            <person name="Ghazi I.A."/>
            <person name="Yadav M."/>
            <person name="Pandit A."/>
            <person name="Bhargava A."/>
            <person name="Sureshbabu K."/>
            <person name="Batra K."/>
            <person name="Sharma T.R."/>
            <person name="Mohapatra T."/>
            <person name="Singh N.K."/>
            <person name="Messing J."/>
            <person name="Nelson A.B."/>
            <person name="Fuks G."/>
            <person name="Kavchok S."/>
            <person name="Keizer G."/>
            <person name="Linton E."/>
            <person name="Llaca V."/>
            <person name="Song R."/>
            <person name="Tanyolac B."/>
            <person name="Young S."/>
            <person name="Ho-Il K."/>
            <person name="Hahn J.H."/>
            <person name="Sangsakoo G."/>
            <person name="Vanavichit A."/>
            <person name="de Mattos Luiz.A.T."/>
            <person name="Zimmer P.D."/>
            <person name="Malone G."/>
            <person name="Dellagostin O."/>
            <person name="de Oliveira A.C."/>
            <person name="Bevan M."/>
            <person name="Bancroft I."/>
            <person name="Minx P."/>
            <person name="Cordum H."/>
            <person name="Wilson R."/>
            <person name="Cheng Z."/>
            <person name="Jin W."/>
            <person name="Jiang J."/>
            <person name="Leong S.A."/>
            <person name="Iwama H."/>
            <person name="Gojobori T."/>
            <person name="Itoh T."/>
            <person name="Niimura Y."/>
            <person name="Fujii Y."/>
            <person name="Habara T."/>
            <person name="Sakai H."/>
            <person name="Sato Y."/>
            <person name="Wilson G."/>
            <person name="Kumar K."/>
            <person name="McCouch S."/>
            <person name="Juretic N."/>
            <person name="Hoen D."/>
            <person name="Wright S."/>
            <person name="Bruskiewich R."/>
            <person name="Bureau T."/>
            <person name="Miyao A."/>
            <person name="Hirochika H."/>
            <person name="Nishikawa T."/>
            <person name="Kadowaki K."/>
            <person name="Sugiura M."/>
            <person name="Burr B."/>
            <person name="Sasaki T."/>
        </authorList>
    </citation>
    <scope>NUCLEOTIDE SEQUENCE [LARGE SCALE GENOMIC DNA]</scope>
    <source>
        <strain evidence="3">cv. Nipponbare</strain>
    </source>
</reference>
<feature type="compositionally biased region" description="Basic residues" evidence="1">
    <location>
        <begin position="50"/>
        <end position="62"/>
    </location>
</feature>
<sequence length="74" mass="8211">MHAVAPRRRPPPCAMLGSALVPPVPSRLIYSSADRGRPSVARVAGRMVPRRRHVAHHPRSHKLGPLWTDSPLIR</sequence>
<organism evidence="2 3">
    <name type="scientific">Oryza sativa subsp. japonica</name>
    <name type="common">Rice</name>
    <dbReference type="NCBI Taxonomy" id="39947"/>
    <lineage>
        <taxon>Eukaryota</taxon>
        <taxon>Viridiplantae</taxon>
        <taxon>Streptophyta</taxon>
        <taxon>Embryophyta</taxon>
        <taxon>Tracheophyta</taxon>
        <taxon>Spermatophyta</taxon>
        <taxon>Magnoliopsida</taxon>
        <taxon>Liliopsida</taxon>
        <taxon>Poales</taxon>
        <taxon>Poaceae</taxon>
        <taxon>BOP clade</taxon>
        <taxon>Oryzoideae</taxon>
        <taxon>Oryzeae</taxon>
        <taxon>Oryzinae</taxon>
        <taxon>Oryza</taxon>
        <taxon>Oryza sativa</taxon>
    </lineage>
</organism>
<reference evidence="3" key="2">
    <citation type="journal article" date="2008" name="Nucleic Acids Res.">
        <title>The rice annotation project database (RAP-DB): 2008 update.</title>
        <authorList>
            <consortium name="The rice annotation project (RAP)"/>
        </authorList>
    </citation>
    <scope>GENOME REANNOTATION</scope>
    <source>
        <strain evidence="3">cv. Nipponbare</strain>
    </source>
</reference>
<evidence type="ECO:0000256" key="1">
    <source>
        <dbReference type="SAM" id="MobiDB-lite"/>
    </source>
</evidence>
<dbReference type="AlphaFoldDB" id="Q654I0"/>
<evidence type="ECO:0000313" key="2">
    <source>
        <dbReference type="EMBL" id="BAD45787.1"/>
    </source>
</evidence>
<proteinExistence type="predicted"/>
<protein>
    <submittedName>
        <fullName evidence="2">Uncharacterized protein</fullName>
    </submittedName>
</protein>
<accession>Q654I0</accession>
<name>Q654I0_ORYSJ</name>